<protein>
    <submittedName>
        <fullName evidence="1">Uncharacterized protein</fullName>
    </submittedName>
</protein>
<dbReference type="Proteomes" id="UP000249986">
    <property type="component" value="Unassembled WGS sequence"/>
</dbReference>
<dbReference type="EMBL" id="UAWG01000015">
    <property type="protein sequence ID" value="SQB60568.1"/>
    <property type="molecule type" value="Genomic_DNA"/>
</dbReference>
<evidence type="ECO:0000313" key="3">
    <source>
        <dbReference type="Proteomes" id="UP000249986"/>
    </source>
</evidence>
<name>A0A2X2Y3J4_CLOPF</name>
<proteinExistence type="predicted"/>
<dbReference type="RefSeq" id="WP_164790149.1">
    <property type="nucleotide sequence ID" value="NZ_JAALLX010000082.1"/>
</dbReference>
<organism evidence="1 3">
    <name type="scientific">Clostridium perfringens</name>
    <dbReference type="NCBI Taxonomy" id="1502"/>
    <lineage>
        <taxon>Bacteria</taxon>
        <taxon>Bacillati</taxon>
        <taxon>Bacillota</taxon>
        <taxon>Clostridia</taxon>
        <taxon>Eubacteriales</taxon>
        <taxon>Clostridiaceae</taxon>
        <taxon>Clostridium</taxon>
    </lineage>
</organism>
<evidence type="ECO:0000313" key="2">
    <source>
        <dbReference type="EMBL" id="SQB60576.1"/>
    </source>
</evidence>
<accession>A0A2X2Y3J4</accession>
<reference evidence="1 3" key="1">
    <citation type="submission" date="2018-06" db="EMBL/GenBank/DDBJ databases">
        <authorList>
            <consortium name="Pathogen Informatics"/>
            <person name="Doyle S."/>
        </authorList>
    </citation>
    <scope>NUCLEOTIDE SEQUENCE [LARGE SCALE GENOMIC DNA]</scope>
    <source>
        <strain evidence="1 3">NCTC10719</strain>
    </source>
</reference>
<sequence length="49" mass="5968">MFTKSELDWIKELVEDKISTMKEKNNYAFFKYDKKIFESILKKCENGKK</sequence>
<evidence type="ECO:0000313" key="1">
    <source>
        <dbReference type="EMBL" id="SQB60568.1"/>
    </source>
</evidence>
<dbReference type="AlphaFoldDB" id="A0A2X2Y3J4"/>
<gene>
    <name evidence="1" type="ORF">NCTC10719_02210</name>
    <name evidence="2" type="ORF">NCTC10719_02218</name>
</gene>
<dbReference type="EMBL" id="UAWG01000015">
    <property type="protein sequence ID" value="SQB60576.1"/>
    <property type="molecule type" value="Genomic_DNA"/>
</dbReference>